<keyword evidence="6" id="KW-0812">Transmembrane</keyword>
<reference evidence="8 9" key="1">
    <citation type="submission" date="2017-03" db="EMBL/GenBank/DDBJ databases">
        <title>Genome sequence of Clostridium hungatei DSM 14427.</title>
        <authorList>
            <person name="Poehlein A."/>
            <person name="Daniel R."/>
        </authorList>
    </citation>
    <scope>NUCLEOTIDE SEQUENCE [LARGE SCALE GENOMIC DNA]</scope>
    <source>
        <strain evidence="8 9">DSM 14427</strain>
    </source>
</reference>
<dbReference type="InterPro" id="IPR005467">
    <property type="entry name" value="His_kinase_dom"/>
</dbReference>
<feature type="domain" description="Histidine kinase" evidence="7">
    <location>
        <begin position="76"/>
        <end position="286"/>
    </location>
</feature>
<keyword evidence="6" id="KW-0472">Membrane</keyword>
<keyword evidence="6" id="KW-1133">Transmembrane helix</keyword>
<feature type="transmembrane region" description="Helical" evidence="6">
    <location>
        <begin position="44"/>
        <end position="66"/>
    </location>
</feature>
<gene>
    <name evidence="8" type="primary">dcuS</name>
    <name evidence="8" type="ORF">CLHUN_39320</name>
</gene>
<dbReference type="PRINTS" id="PR00344">
    <property type="entry name" value="BCTRLSENSOR"/>
</dbReference>
<dbReference type="Pfam" id="PF14689">
    <property type="entry name" value="SPOB_a"/>
    <property type="match status" value="1"/>
</dbReference>
<keyword evidence="4" id="KW-0902">Two-component regulatory system</keyword>
<dbReference type="EC" id="2.7.13.3" evidence="2"/>
<dbReference type="PANTHER" id="PTHR40448">
    <property type="entry name" value="TWO-COMPONENT SENSOR HISTIDINE KINASE"/>
    <property type="match status" value="1"/>
</dbReference>
<organism evidence="8 9">
    <name type="scientific">Ruminiclostridium hungatei</name>
    <name type="common">Clostridium hungatei</name>
    <dbReference type="NCBI Taxonomy" id="48256"/>
    <lineage>
        <taxon>Bacteria</taxon>
        <taxon>Bacillati</taxon>
        <taxon>Bacillota</taxon>
        <taxon>Clostridia</taxon>
        <taxon>Eubacteriales</taxon>
        <taxon>Oscillospiraceae</taxon>
        <taxon>Ruminiclostridium</taxon>
    </lineage>
</organism>
<dbReference type="Pfam" id="PF02518">
    <property type="entry name" value="HATPase_c"/>
    <property type="match status" value="1"/>
</dbReference>
<dbReference type="SUPFAM" id="SSF55874">
    <property type="entry name" value="ATPase domain of HSP90 chaperone/DNA topoisomerase II/histidine kinase"/>
    <property type="match status" value="1"/>
</dbReference>
<dbReference type="Gene3D" id="1.10.287.130">
    <property type="match status" value="1"/>
</dbReference>
<evidence type="ECO:0000313" key="8">
    <source>
        <dbReference type="EMBL" id="OPX42146.1"/>
    </source>
</evidence>
<dbReference type="InterPro" id="IPR036890">
    <property type="entry name" value="HATPase_C_sf"/>
</dbReference>
<dbReference type="GO" id="GO:0000160">
    <property type="term" value="P:phosphorelay signal transduction system"/>
    <property type="evidence" value="ECO:0007669"/>
    <property type="project" value="UniProtKB-KW"/>
</dbReference>
<evidence type="ECO:0000256" key="3">
    <source>
        <dbReference type="ARBA" id="ARBA00022777"/>
    </source>
</evidence>
<dbReference type="AlphaFoldDB" id="A0A1V4SF56"/>
<dbReference type="GO" id="GO:0042802">
    <property type="term" value="F:identical protein binding"/>
    <property type="evidence" value="ECO:0007669"/>
    <property type="project" value="TreeGrafter"/>
</dbReference>
<keyword evidence="9" id="KW-1185">Reference proteome</keyword>
<dbReference type="InterPro" id="IPR003594">
    <property type="entry name" value="HATPase_dom"/>
</dbReference>
<keyword evidence="5" id="KW-0175">Coiled coil</keyword>
<dbReference type="PANTHER" id="PTHR40448:SF1">
    <property type="entry name" value="TWO-COMPONENT SENSOR HISTIDINE KINASE"/>
    <property type="match status" value="1"/>
</dbReference>
<dbReference type="GO" id="GO:0004673">
    <property type="term" value="F:protein histidine kinase activity"/>
    <property type="evidence" value="ECO:0007669"/>
    <property type="project" value="UniProtKB-EC"/>
</dbReference>
<comment type="catalytic activity">
    <reaction evidence="1">
        <text>ATP + protein L-histidine = ADP + protein N-phospho-L-histidine.</text>
        <dbReference type="EC" id="2.7.13.3"/>
    </reaction>
</comment>
<evidence type="ECO:0000256" key="5">
    <source>
        <dbReference type="SAM" id="Coils"/>
    </source>
</evidence>
<evidence type="ECO:0000313" key="9">
    <source>
        <dbReference type="Proteomes" id="UP000191554"/>
    </source>
</evidence>
<dbReference type="RefSeq" id="WP_080066397.1">
    <property type="nucleotide sequence ID" value="NZ_MZGX01000033.1"/>
</dbReference>
<evidence type="ECO:0000259" key="7">
    <source>
        <dbReference type="PROSITE" id="PS50109"/>
    </source>
</evidence>
<feature type="coiled-coil region" evidence="5">
    <location>
        <begin position="71"/>
        <end position="101"/>
    </location>
</feature>
<name>A0A1V4SF56_RUMHU</name>
<dbReference type="CDD" id="cd00075">
    <property type="entry name" value="HATPase"/>
    <property type="match status" value="1"/>
</dbReference>
<proteinExistence type="predicted"/>
<dbReference type="InterPro" id="IPR039506">
    <property type="entry name" value="SPOB_a"/>
</dbReference>
<comment type="caution">
    <text evidence="8">The sequence shown here is derived from an EMBL/GenBank/DDBJ whole genome shotgun (WGS) entry which is preliminary data.</text>
</comment>
<dbReference type="SMART" id="SM00387">
    <property type="entry name" value="HATPase_c"/>
    <property type="match status" value="1"/>
</dbReference>
<dbReference type="STRING" id="48256.CLHUN_39320"/>
<feature type="transmembrane region" description="Helical" evidence="6">
    <location>
        <begin position="12"/>
        <end position="32"/>
    </location>
</feature>
<dbReference type="OrthoDB" id="9816523at2"/>
<keyword evidence="3 8" id="KW-0418">Kinase</keyword>
<dbReference type="PROSITE" id="PS50109">
    <property type="entry name" value="HIS_KIN"/>
    <property type="match status" value="1"/>
</dbReference>
<dbReference type="Gene3D" id="3.30.565.10">
    <property type="entry name" value="Histidine kinase-like ATPase, C-terminal domain"/>
    <property type="match status" value="1"/>
</dbReference>
<evidence type="ECO:0000256" key="6">
    <source>
        <dbReference type="SAM" id="Phobius"/>
    </source>
</evidence>
<evidence type="ECO:0000256" key="4">
    <source>
        <dbReference type="ARBA" id="ARBA00023012"/>
    </source>
</evidence>
<accession>A0A1V4SF56</accession>
<keyword evidence="8" id="KW-0808">Transferase</keyword>
<evidence type="ECO:0000256" key="2">
    <source>
        <dbReference type="ARBA" id="ARBA00012438"/>
    </source>
</evidence>
<dbReference type="EMBL" id="MZGX01000033">
    <property type="protein sequence ID" value="OPX42146.1"/>
    <property type="molecule type" value="Genomic_DNA"/>
</dbReference>
<protein>
    <recommendedName>
        <fullName evidence="2">histidine kinase</fullName>
        <ecNumber evidence="2">2.7.13.3</ecNumber>
    </recommendedName>
</protein>
<evidence type="ECO:0000256" key="1">
    <source>
        <dbReference type="ARBA" id="ARBA00000085"/>
    </source>
</evidence>
<dbReference type="InterPro" id="IPR004358">
    <property type="entry name" value="Sig_transdc_His_kin-like_C"/>
</dbReference>
<dbReference type="Proteomes" id="UP000191554">
    <property type="component" value="Unassembled WGS sequence"/>
</dbReference>
<sequence>MKNLNISKASVTIIVLNTLLIVAVLVAAVYGFTHGRSIKAISNGNINIFLLFSILIVAINSFIVVYDRYSLKRAHNRYSALNNTLSQIEALNNTLRAQRHDFLNQLQVMYSLLEMNEYLEARQYIENVYQDILKVSRYLKTSSPAVNALLQAKMLACEKAQIEVELNVASQLTDLKMQTWELCRVLGNLIDNAIYALKDKSSGRKLVIDIFQDIKHVGFRIGNNGPEIEKGNLERIFLPGFTTKGEQGEGMGLSIVKELIESNGGIVKVESTPSLTIFEVRVPRVML</sequence>